<dbReference type="GO" id="GO:0044183">
    <property type="term" value="F:protein folding chaperone"/>
    <property type="evidence" value="ECO:0007669"/>
    <property type="project" value="TreeGrafter"/>
</dbReference>
<keyword evidence="11" id="KW-0963">Cytoplasm</keyword>
<dbReference type="Pfam" id="PF00254">
    <property type="entry name" value="FKBP_C"/>
    <property type="match status" value="1"/>
</dbReference>
<keyword evidence="5 11" id="KW-0132">Cell division</keyword>
<dbReference type="InterPro" id="IPR001179">
    <property type="entry name" value="PPIase_FKBP_dom"/>
</dbReference>
<organism evidence="15 16">
    <name type="scientific">Candidatus Thiodiazotropha lotti</name>
    <dbReference type="NCBI Taxonomy" id="2792787"/>
    <lineage>
        <taxon>Bacteria</taxon>
        <taxon>Pseudomonadati</taxon>
        <taxon>Pseudomonadota</taxon>
        <taxon>Gammaproteobacteria</taxon>
        <taxon>Chromatiales</taxon>
        <taxon>Sedimenticolaceae</taxon>
        <taxon>Candidatus Thiodiazotropha</taxon>
    </lineage>
</organism>
<dbReference type="Gene3D" id="3.10.50.40">
    <property type="match status" value="1"/>
</dbReference>
<accession>A0A9E4K6S5</accession>
<evidence type="ECO:0000256" key="3">
    <source>
        <dbReference type="ARBA" id="ARBA00013194"/>
    </source>
</evidence>
<dbReference type="Proteomes" id="UP000886687">
    <property type="component" value="Unassembled WGS sequence"/>
</dbReference>
<dbReference type="GO" id="GO:0003755">
    <property type="term" value="F:peptidyl-prolyl cis-trans isomerase activity"/>
    <property type="evidence" value="ECO:0007669"/>
    <property type="project" value="UniProtKB-UniRule"/>
</dbReference>
<dbReference type="GO" id="GO:0043335">
    <property type="term" value="P:protein unfolding"/>
    <property type="evidence" value="ECO:0007669"/>
    <property type="project" value="TreeGrafter"/>
</dbReference>
<protein>
    <recommendedName>
        <fullName evidence="4 11">Trigger factor</fullName>
        <shortName evidence="11">TF</shortName>
        <ecNumber evidence="3 11">5.2.1.8</ecNumber>
    </recommendedName>
    <alternativeName>
        <fullName evidence="10 11">PPIase</fullName>
    </alternativeName>
</protein>
<dbReference type="AlphaFoldDB" id="A0A9E4K6S5"/>
<comment type="subcellular location">
    <subcellularLocation>
        <location evidence="11">Cytoplasm</location>
    </subcellularLocation>
    <text evidence="11">About half TF is bound to the ribosome near the polypeptide exit tunnel while the other half is free in the cytoplasm.</text>
</comment>
<dbReference type="Gene3D" id="1.10.3120.10">
    <property type="entry name" value="Trigger factor, C-terminal domain"/>
    <property type="match status" value="1"/>
</dbReference>
<dbReference type="GO" id="GO:0015031">
    <property type="term" value="P:protein transport"/>
    <property type="evidence" value="ECO:0007669"/>
    <property type="project" value="UniProtKB-UniRule"/>
</dbReference>
<evidence type="ECO:0000313" key="16">
    <source>
        <dbReference type="Proteomes" id="UP000886687"/>
    </source>
</evidence>
<keyword evidence="6 11" id="KW-0697">Rotamase</keyword>
<evidence type="ECO:0000256" key="7">
    <source>
        <dbReference type="ARBA" id="ARBA00023186"/>
    </source>
</evidence>
<sequence length="429" mass="48347">MQVSVESGEGLERRVTVELPAEKIDAEVTKRLQQIGRTAKLDGFRPGKVPMKLLRRNYGGQVLQEVYGQMIESSYQEAIQQEKLQPAGMPKIEPGESSEDDGLFRYVATVEVMPEITLNPLSGEIKRPVAEIADQDVDEMLLKLRKQRVTWSSVERDAAEGDQVKISFKGTIDGEAFEGGSAENVDLVLGSGRMIEGFESALVGKSKGDKSSIDLKFPENYRVEELADKPVTFEVEINDIAEEVLPEINDEFAKEFGAEEGVDKLMSDVRENMTRELAQRIEARIKNQAMDLLTEQNPIDVPTAMVDQEIEALQNQTRQQMAQGAGSFELPREMFEDQAKKRVTLGLLIGEIIKQNDIQVDNDRVKKRIEEFAASYEKPEEVVNYYYNDEKQLATVQNVVMEDQVVDWVLEQVTITEEQTTFAELTEQG</sequence>
<evidence type="ECO:0000256" key="11">
    <source>
        <dbReference type="HAMAP-Rule" id="MF_00303"/>
    </source>
</evidence>
<keyword evidence="7 11" id="KW-0143">Chaperone</keyword>
<dbReference type="InterPro" id="IPR027304">
    <property type="entry name" value="Trigger_fact/SurA_dom_sf"/>
</dbReference>
<feature type="domain" description="PPIase FKBP-type" evidence="14">
    <location>
        <begin position="161"/>
        <end position="241"/>
    </location>
</feature>
<dbReference type="GO" id="GO:0051083">
    <property type="term" value="P:'de novo' cotranslational protein folding"/>
    <property type="evidence" value="ECO:0007669"/>
    <property type="project" value="TreeGrafter"/>
</dbReference>
<comment type="domain">
    <text evidence="11">Consists of 3 domains; the N-terminus binds the ribosome, the middle domain has PPIase activity, while the C-terminus has intrinsic chaperone activity on its own.</text>
</comment>
<dbReference type="PIRSF" id="PIRSF003095">
    <property type="entry name" value="Trigger_factor"/>
    <property type="match status" value="1"/>
</dbReference>
<evidence type="ECO:0000256" key="8">
    <source>
        <dbReference type="ARBA" id="ARBA00023235"/>
    </source>
</evidence>
<dbReference type="Pfam" id="PF05698">
    <property type="entry name" value="Trigger_C"/>
    <property type="match status" value="1"/>
</dbReference>
<dbReference type="HAMAP" id="MF_00303">
    <property type="entry name" value="Trigger_factor_Tig"/>
    <property type="match status" value="1"/>
</dbReference>
<dbReference type="InterPro" id="IPR037041">
    <property type="entry name" value="Trigger_fac_C_sf"/>
</dbReference>
<comment type="catalytic activity">
    <reaction evidence="1 11 12">
        <text>[protein]-peptidylproline (omega=180) = [protein]-peptidylproline (omega=0)</text>
        <dbReference type="Rhea" id="RHEA:16237"/>
        <dbReference type="Rhea" id="RHEA-COMP:10747"/>
        <dbReference type="Rhea" id="RHEA-COMP:10748"/>
        <dbReference type="ChEBI" id="CHEBI:83833"/>
        <dbReference type="ChEBI" id="CHEBI:83834"/>
        <dbReference type="EC" id="5.2.1.8"/>
    </reaction>
</comment>
<evidence type="ECO:0000256" key="5">
    <source>
        <dbReference type="ARBA" id="ARBA00022618"/>
    </source>
</evidence>
<dbReference type="PROSITE" id="PS50059">
    <property type="entry name" value="FKBP_PPIASE"/>
    <property type="match status" value="1"/>
</dbReference>
<dbReference type="Pfam" id="PF05697">
    <property type="entry name" value="Trigger_N"/>
    <property type="match status" value="1"/>
</dbReference>
<dbReference type="Gene3D" id="3.30.70.1050">
    <property type="entry name" value="Trigger factor ribosome-binding domain"/>
    <property type="match status" value="1"/>
</dbReference>
<evidence type="ECO:0000256" key="13">
    <source>
        <dbReference type="RuleBase" id="RU003914"/>
    </source>
</evidence>
<dbReference type="SUPFAM" id="SSF54534">
    <property type="entry name" value="FKBP-like"/>
    <property type="match status" value="1"/>
</dbReference>
<dbReference type="InterPro" id="IPR005215">
    <property type="entry name" value="Trig_fac"/>
</dbReference>
<evidence type="ECO:0000256" key="2">
    <source>
        <dbReference type="ARBA" id="ARBA00005464"/>
    </source>
</evidence>
<dbReference type="InterPro" id="IPR036611">
    <property type="entry name" value="Trigger_fac_ribosome-bd_sf"/>
</dbReference>
<dbReference type="InterPro" id="IPR046357">
    <property type="entry name" value="PPIase_dom_sf"/>
</dbReference>
<keyword evidence="9 11" id="KW-0131">Cell cycle</keyword>
<dbReference type="PANTHER" id="PTHR30560:SF3">
    <property type="entry name" value="TRIGGER FACTOR-LIKE PROTEIN TIG, CHLOROPLASTIC"/>
    <property type="match status" value="1"/>
</dbReference>
<reference evidence="15" key="1">
    <citation type="journal article" date="2021" name="Proc. Natl. Acad. Sci. U.S.A.">
        <title>Global biogeography of chemosynthetic symbionts reveals both localized and globally distributed symbiont groups. .</title>
        <authorList>
            <person name="Osvatic J.T."/>
            <person name="Wilkins L.G.E."/>
            <person name="Leibrecht L."/>
            <person name="Leray M."/>
            <person name="Zauner S."/>
            <person name="Polzin J."/>
            <person name="Camacho Y."/>
            <person name="Gros O."/>
            <person name="van Gils J.A."/>
            <person name="Eisen J.A."/>
            <person name="Petersen J.M."/>
            <person name="Yuen B."/>
        </authorList>
    </citation>
    <scope>NUCLEOTIDE SEQUENCE</scope>
    <source>
        <strain evidence="15">MAGL173</strain>
    </source>
</reference>
<evidence type="ECO:0000256" key="10">
    <source>
        <dbReference type="ARBA" id="ARBA00029986"/>
    </source>
</evidence>
<dbReference type="FunFam" id="3.10.50.40:FF:000001">
    <property type="entry name" value="Trigger factor"/>
    <property type="match status" value="1"/>
</dbReference>
<proteinExistence type="inferred from homology"/>
<comment type="function">
    <text evidence="11">Involved in protein export. Acts as a chaperone by maintaining the newly synthesized protein in an open conformation. Functions as a peptidyl-prolyl cis-trans isomerase.</text>
</comment>
<evidence type="ECO:0000313" key="15">
    <source>
        <dbReference type="EMBL" id="MCG7939908.1"/>
    </source>
</evidence>
<dbReference type="SUPFAM" id="SSF109998">
    <property type="entry name" value="Triger factor/SurA peptide-binding domain-like"/>
    <property type="match status" value="1"/>
</dbReference>
<comment type="caution">
    <text evidence="15">The sequence shown here is derived from an EMBL/GenBank/DDBJ whole genome shotgun (WGS) entry which is preliminary data.</text>
</comment>
<evidence type="ECO:0000256" key="12">
    <source>
        <dbReference type="PROSITE-ProRule" id="PRU00277"/>
    </source>
</evidence>
<evidence type="ECO:0000256" key="4">
    <source>
        <dbReference type="ARBA" id="ARBA00016902"/>
    </source>
</evidence>
<dbReference type="SUPFAM" id="SSF102735">
    <property type="entry name" value="Trigger factor ribosome-binding domain"/>
    <property type="match status" value="1"/>
</dbReference>
<dbReference type="NCBIfam" id="TIGR00115">
    <property type="entry name" value="tig"/>
    <property type="match status" value="1"/>
</dbReference>
<comment type="similarity">
    <text evidence="2 11 13">Belongs to the FKBP-type PPIase family. Tig subfamily.</text>
</comment>
<evidence type="ECO:0000256" key="1">
    <source>
        <dbReference type="ARBA" id="ARBA00000971"/>
    </source>
</evidence>
<dbReference type="InterPro" id="IPR008880">
    <property type="entry name" value="Trigger_fac_C"/>
</dbReference>
<evidence type="ECO:0000256" key="9">
    <source>
        <dbReference type="ARBA" id="ARBA00023306"/>
    </source>
</evidence>
<dbReference type="GO" id="GO:0005737">
    <property type="term" value="C:cytoplasm"/>
    <property type="evidence" value="ECO:0007669"/>
    <property type="project" value="UniProtKB-SubCell"/>
</dbReference>
<dbReference type="EC" id="5.2.1.8" evidence="3 11"/>
<dbReference type="GO" id="GO:0043022">
    <property type="term" value="F:ribosome binding"/>
    <property type="evidence" value="ECO:0007669"/>
    <property type="project" value="TreeGrafter"/>
</dbReference>
<name>A0A9E4K6S5_9GAMM</name>
<gene>
    <name evidence="11 15" type="primary">tig</name>
    <name evidence="15" type="ORF">JAZ04_13780</name>
</gene>
<evidence type="ECO:0000259" key="14">
    <source>
        <dbReference type="PROSITE" id="PS50059"/>
    </source>
</evidence>
<dbReference type="InterPro" id="IPR008881">
    <property type="entry name" value="Trigger_fac_ribosome-bd_bac"/>
</dbReference>
<dbReference type="PANTHER" id="PTHR30560">
    <property type="entry name" value="TRIGGER FACTOR CHAPERONE AND PEPTIDYL-PROLYL CIS/TRANS ISOMERASE"/>
    <property type="match status" value="1"/>
</dbReference>
<dbReference type="GO" id="GO:0051301">
    <property type="term" value="P:cell division"/>
    <property type="evidence" value="ECO:0007669"/>
    <property type="project" value="UniProtKB-KW"/>
</dbReference>
<evidence type="ECO:0000256" key="6">
    <source>
        <dbReference type="ARBA" id="ARBA00023110"/>
    </source>
</evidence>
<dbReference type="EMBL" id="JAEPDI010000012">
    <property type="protein sequence ID" value="MCG7939908.1"/>
    <property type="molecule type" value="Genomic_DNA"/>
</dbReference>
<keyword evidence="8 11" id="KW-0413">Isomerase</keyword>